<dbReference type="GO" id="GO:0004604">
    <property type="term" value="F:phosphoadenylyl-sulfate reductase (thioredoxin) activity"/>
    <property type="evidence" value="ECO:0007669"/>
    <property type="project" value="UniProtKB-EC"/>
</dbReference>
<dbReference type="NCBIfam" id="TIGR00434">
    <property type="entry name" value="cysH"/>
    <property type="match status" value="1"/>
</dbReference>
<reference evidence="6" key="1">
    <citation type="submission" date="2022-12" db="EMBL/GenBank/DDBJ databases">
        <title>Bacterial isolates from different developmental stages of Nematostella vectensis.</title>
        <authorList>
            <person name="Fraune S."/>
        </authorList>
    </citation>
    <scope>NUCLEOTIDE SEQUENCE</scope>
    <source>
        <strain evidence="6">G21630-S1</strain>
    </source>
</reference>
<comment type="similarity">
    <text evidence="1 4">Belongs to the PAPS reductase family. CysH subfamily.</text>
</comment>
<feature type="domain" description="Phosphoadenosine phosphosulphate reductase" evidence="5">
    <location>
        <begin position="53"/>
        <end position="220"/>
    </location>
</feature>
<keyword evidence="4" id="KW-0408">Iron</keyword>
<comment type="catalytic activity">
    <reaction evidence="4">
        <text>[thioredoxin]-disulfide + sulfite + AMP + 2 H(+) = adenosine 5'-phosphosulfate + [thioredoxin]-dithiol</text>
        <dbReference type="Rhea" id="RHEA:21976"/>
        <dbReference type="Rhea" id="RHEA-COMP:10698"/>
        <dbReference type="Rhea" id="RHEA-COMP:10700"/>
        <dbReference type="ChEBI" id="CHEBI:15378"/>
        <dbReference type="ChEBI" id="CHEBI:17359"/>
        <dbReference type="ChEBI" id="CHEBI:29950"/>
        <dbReference type="ChEBI" id="CHEBI:50058"/>
        <dbReference type="ChEBI" id="CHEBI:58243"/>
        <dbReference type="ChEBI" id="CHEBI:456215"/>
        <dbReference type="EC" id="1.8.4.10"/>
    </reaction>
</comment>
<comment type="subcellular location">
    <subcellularLocation>
        <location evidence="4">Cytoplasm</location>
    </subcellularLocation>
</comment>
<gene>
    <name evidence="4" type="primary">cysH</name>
    <name evidence="6" type="ORF">O4H49_14105</name>
</gene>
<keyword evidence="4" id="KW-0479">Metal-binding</keyword>
<dbReference type="HAMAP" id="MF_00063">
    <property type="entry name" value="CysH"/>
    <property type="match status" value="1"/>
</dbReference>
<keyword evidence="4" id="KW-0963">Cytoplasm</keyword>
<comment type="cofactor">
    <cofactor evidence="4">
        <name>[4Fe-4S] cluster</name>
        <dbReference type="ChEBI" id="CHEBI:49883"/>
    </cofactor>
    <text evidence="4">Binds 1 [4Fe-4S] cluster per subunit.</text>
</comment>
<dbReference type="InterPro" id="IPR004511">
    <property type="entry name" value="PAPS/APS_Rdtase"/>
</dbReference>
<dbReference type="SUPFAM" id="SSF52402">
    <property type="entry name" value="Adenine nucleotide alpha hydrolases-like"/>
    <property type="match status" value="1"/>
</dbReference>
<accession>A0ABT4LLC5</accession>
<evidence type="ECO:0000313" key="6">
    <source>
        <dbReference type="EMBL" id="MCZ4281920.1"/>
    </source>
</evidence>
<dbReference type="EMBL" id="JAPWGY010000005">
    <property type="protein sequence ID" value="MCZ4281920.1"/>
    <property type="molecule type" value="Genomic_DNA"/>
</dbReference>
<keyword evidence="7" id="KW-1185">Reference proteome</keyword>
<protein>
    <recommendedName>
        <fullName evidence="4">Adenosine 5'-phosphosulfate reductase</fullName>
        <shortName evidence="4">APS reductase</shortName>
        <ecNumber evidence="4">1.8.4.10</ecNumber>
    </recommendedName>
    <alternativeName>
        <fullName evidence="4">5'-adenylylsulfate reductase</fullName>
    </alternativeName>
    <alternativeName>
        <fullName evidence="4">Thioredoxin-dependent 5'-adenylylsulfate reductase</fullName>
    </alternativeName>
</protein>
<evidence type="ECO:0000256" key="3">
    <source>
        <dbReference type="ARBA" id="ARBA00024327"/>
    </source>
</evidence>
<feature type="binding site" evidence="4">
    <location>
        <position position="135"/>
    </location>
    <ligand>
        <name>[4Fe-4S] cluster</name>
        <dbReference type="ChEBI" id="CHEBI:49883"/>
    </ligand>
</feature>
<comment type="function">
    <text evidence="4">Catalyzes the formation of sulfite from adenosine 5'-phosphosulfate (APS) using thioredoxin as an electron donor.</text>
</comment>
<proteinExistence type="inferred from homology"/>
<sequence>MPSASAVLPLEPNAKERLETTRSRATELLEAVKNLSTHDALVRLIEDEFKGEVALVSSFGTESAILLHLVAQVNPSTPVIFMDTGKLFGETQRYRRQLTEFLGLTDVRQILPDPDRLAGKDPDGILWTKDTDMCCWVRKVEPMNRALDGLSAWISGRKRFQAVTRARLEMVEAEGTRIKINPLAYWERDEITSYFDRHNLPRHPLEADGYPSVGCMPCTDKVAPGDDPRSGRWKNQDKTECGIHFIGDAAARTVQE</sequence>
<dbReference type="InterPro" id="IPR002500">
    <property type="entry name" value="PAPS_reduct_dom"/>
</dbReference>
<evidence type="ECO:0000259" key="5">
    <source>
        <dbReference type="Pfam" id="PF01507"/>
    </source>
</evidence>
<dbReference type="PANTHER" id="PTHR46509:SF1">
    <property type="entry name" value="PHOSPHOADENOSINE PHOSPHOSULFATE REDUCTASE"/>
    <property type="match status" value="1"/>
</dbReference>
<dbReference type="PIRSF" id="PIRSF000857">
    <property type="entry name" value="PAPS_reductase"/>
    <property type="match status" value="1"/>
</dbReference>
<feature type="binding site" evidence="4">
    <location>
        <position position="215"/>
    </location>
    <ligand>
        <name>[4Fe-4S] cluster</name>
        <dbReference type="ChEBI" id="CHEBI:49883"/>
    </ligand>
</feature>
<dbReference type="EC" id="1.8.4.10" evidence="4"/>
<evidence type="ECO:0000256" key="4">
    <source>
        <dbReference type="HAMAP-Rule" id="MF_00063"/>
    </source>
</evidence>
<feature type="active site" description="Nucleophile; cysteine thiosulfonate intermediate" evidence="4">
    <location>
        <position position="241"/>
    </location>
</feature>
<feature type="binding site" evidence="4">
    <location>
        <position position="218"/>
    </location>
    <ligand>
        <name>[4Fe-4S] cluster</name>
        <dbReference type="ChEBI" id="CHEBI:49883"/>
    </ligand>
</feature>
<evidence type="ECO:0000313" key="7">
    <source>
        <dbReference type="Proteomes" id="UP001069802"/>
    </source>
</evidence>
<keyword evidence="2 4" id="KW-0560">Oxidoreductase</keyword>
<dbReference type="Proteomes" id="UP001069802">
    <property type="component" value="Unassembled WGS sequence"/>
</dbReference>
<dbReference type="PANTHER" id="PTHR46509">
    <property type="entry name" value="PHOSPHOADENOSINE PHOSPHOSULFATE REDUCTASE"/>
    <property type="match status" value="1"/>
</dbReference>
<dbReference type="Pfam" id="PF01507">
    <property type="entry name" value="PAPS_reduct"/>
    <property type="match status" value="1"/>
</dbReference>
<dbReference type="InterPro" id="IPR014729">
    <property type="entry name" value="Rossmann-like_a/b/a_fold"/>
</dbReference>
<keyword evidence="4" id="KW-0411">Iron-sulfur</keyword>
<comment type="pathway">
    <text evidence="3 4">Sulfur metabolism; hydrogen sulfide biosynthesis; sulfite from sulfate.</text>
</comment>
<comment type="caution">
    <text evidence="6">The sequence shown here is derived from an EMBL/GenBank/DDBJ whole genome shotgun (WGS) entry which is preliminary data.</text>
</comment>
<feature type="binding site" evidence="4">
    <location>
        <position position="134"/>
    </location>
    <ligand>
        <name>[4Fe-4S] cluster</name>
        <dbReference type="ChEBI" id="CHEBI:49883"/>
    </ligand>
</feature>
<dbReference type="RefSeq" id="WP_269424085.1">
    <property type="nucleotide sequence ID" value="NZ_JAPWGY010000005.1"/>
</dbReference>
<dbReference type="Gene3D" id="3.40.50.620">
    <property type="entry name" value="HUPs"/>
    <property type="match status" value="1"/>
</dbReference>
<organism evidence="6 7">
    <name type="scientific">Kiloniella laminariae</name>
    <dbReference type="NCBI Taxonomy" id="454162"/>
    <lineage>
        <taxon>Bacteria</taxon>
        <taxon>Pseudomonadati</taxon>
        <taxon>Pseudomonadota</taxon>
        <taxon>Alphaproteobacteria</taxon>
        <taxon>Rhodospirillales</taxon>
        <taxon>Kiloniellaceae</taxon>
        <taxon>Kiloniella</taxon>
    </lineage>
</organism>
<evidence type="ECO:0000256" key="2">
    <source>
        <dbReference type="ARBA" id="ARBA00023002"/>
    </source>
</evidence>
<name>A0ABT4LLC5_9PROT</name>
<evidence type="ECO:0000256" key="1">
    <source>
        <dbReference type="ARBA" id="ARBA00009732"/>
    </source>
</evidence>
<dbReference type="NCBIfam" id="NF002537">
    <property type="entry name" value="PRK02090.1"/>
    <property type="match status" value="1"/>
</dbReference>